<dbReference type="Gene3D" id="3.40.50.300">
    <property type="entry name" value="P-loop containing nucleotide triphosphate hydrolases"/>
    <property type="match status" value="2"/>
</dbReference>
<dbReference type="CDD" id="cd18791">
    <property type="entry name" value="SF2_C_RHA"/>
    <property type="match status" value="1"/>
</dbReference>
<feature type="region of interest" description="Disordered" evidence="3">
    <location>
        <begin position="326"/>
        <end position="365"/>
    </location>
</feature>
<dbReference type="GO" id="GO:0016787">
    <property type="term" value="F:hydrolase activity"/>
    <property type="evidence" value="ECO:0007669"/>
    <property type="project" value="UniProtKB-KW"/>
</dbReference>
<evidence type="ECO:0000256" key="2">
    <source>
        <dbReference type="ARBA" id="ARBA00022840"/>
    </source>
</evidence>
<evidence type="ECO:0000313" key="6">
    <source>
        <dbReference type="EMBL" id="KAJ1644989.1"/>
    </source>
</evidence>
<dbReference type="PANTHER" id="PTHR18934">
    <property type="entry name" value="ATP-DEPENDENT RNA HELICASE"/>
    <property type="match status" value="1"/>
</dbReference>
<evidence type="ECO:0000256" key="1">
    <source>
        <dbReference type="ARBA" id="ARBA00022741"/>
    </source>
</evidence>
<proteinExistence type="predicted"/>
<dbReference type="SMART" id="SM00847">
    <property type="entry name" value="HA2"/>
    <property type="match status" value="1"/>
</dbReference>
<dbReference type="GO" id="GO:0004386">
    <property type="term" value="F:helicase activity"/>
    <property type="evidence" value="ECO:0007669"/>
    <property type="project" value="UniProtKB-KW"/>
</dbReference>
<evidence type="ECO:0000259" key="5">
    <source>
        <dbReference type="PROSITE" id="PS51194"/>
    </source>
</evidence>
<dbReference type="InterPro" id="IPR056890">
    <property type="entry name" value="UBA_DHX29-like"/>
</dbReference>
<name>A0A9W7XL74_9FUNG</name>
<organism evidence="6 7">
    <name type="scientific">Coemansia asiatica</name>
    <dbReference type="NCBI Taxonomy" id="1052880"/>
    <lineage>
        <taxon>Eukaryota</taxon>
        <taxon>Fungi</taxon>
        <taxon>Fungi incertae sedis</taxon>
        <taxon>Zoopagomycota</taxon>
        <taxon>Kickxellomycotina</taxon>
        <taxon>Kickxellomycetes</taxon>
        <taxon>Kickxellales</taxon>
        <taxon>Kickxellaceae</taxon>
        <taxon>Coemansia</taxon>
    </lineage>
</organism>
<evidence type="ECO:0000313" key="7">
    <source>
        <dbReference type="Proteomes" id="UP001145021"/>
    </source>
</evidence>
<sequence>METANIFGDPSDLILPTANVTSGNESVTPWVLLDVAQRQAASRIAHELSIKHHQPAEMREIRLSRTSEQLVLDNLRSGSVTVPDPETDEAVDVAKWTKSANFVFETLKLYGFADSDIKKAMVAANGAGDITDMLAWLCFNVAADKMPADMRDKLEQNTYKGSFVAVDDKPSIVGSKSSKTAARADQADDQGENDQQDMVLSALLEKLGFDDYASNDSESDEDPGIVHARRSVRLRGLSEWLDVLRARNKGNRHRHTLLMLQEMVSKEKRVLADIEQDFLFNADQSSSEFNRLWPEYYDALLRDMLEFKRVEQERLDNASAQRAADGLDAGYTGDAKADSKSIQKPGRSVDIFDEDGSESDSSNDNDLGFVLDFDFGSGFGSDSRPDAADRKAYANLYRPKVVDAIDTAAPRGWKGALVKTILGETVRHRDSIADIRFTVVAAKNTKSGFTSTLKIEWSALNKAAQHVKQATRAIPGITSKASPLDAQGQVHVWKLPEILVGKTKRDAENLVSLVWLFSQTAVPLHMGTRLSPVLRELWSDWAAATKQAEQLRAAKVLVERAEFLQSLRERYDASVARKQTNPSMPAANSLRIKRPRTLQHAVKAKRLRQLKWSSDTIKKRCAGNRWKEKFGKVQSQLPARQFCSPIVQCISQNRVTIVRGETGSGKSSQVPQFVLQMILGATKYSGGKILCTQPRRISAVTIAERVSQELGDSKVGTRNSLVGYQIRFDARAADQNALVFCTTGVLLRILAENPLLEGVSCVVCDEVQERTLELDYLLIVLRRLLSKRSDLKLVLMSATIDTTIFAYYFDQCPVVEIPGRTFPVHNIYLENIVQMVEYSLDKTSLYAEQKSLASQRSMFVTTEFGRGDCLFQFTFDARTDQSVKTTEAAVAAAATEAAANSVSSVFGREIWTENEEYVSPAAWSTVNCMRTDIVNLELIHLILHGICAGDSQPSSGPVWPGFCHSRVPKGAVLVFLPGIKDIRGLYDMLLNDKEISDTATIVPLHSSFANDRPAGSQMTYSELAFYQDNACRKIVLSTNVAETGITIPDITIVIDSGKSNQARYDGNRRLTHLETLPISKANVKQRQGRAGRVQPGLSICLFTKSQYEQMRDFELPEMRRLPLINLCLLSKAHGVRDIMRFLQDALDPPPQSATMQAIHELQQSGALDEDENLTPIGHHLCYLPLDLPVAKLLVMGALLNCLDPVLTLAASMLLTNGIITRTTYGQNGQFGVDSIHSQYRRYHDILPYVHDKEQASDLLVTLAAYEDWRQRAMQVRTSRSDIFAFCKTRCLSLESLEQLEDFREQYLRLLCELGLVRIDRSMMSRATPLAHIIRPKLHSRHGFRAGFVKVPVQANVNGENLNIIYAAIVAALDHIVMPSVNTPSSFVIGQTTVAKRVQGIGRAIQIVDRERVATRLIQLHSHSVIGSINSEARLNKENALIAASLSGTSSKTFAHDVTKVNLATVLLFARTLEYWPKARQITINRWIVYKCFARTTSVLMLMRRGMHQILEYKVNYPTKPLPENLARWQRIIINVLSLESV</sequence>
<dbReference type="InterPro" id="IPR048333">
    <property type="entry name" value="HA2_WH"/>
</dbReference>
<feature type="domain" description="Helicase C-terminal" evidence="5">
    <location>
        <begin position="941"/>
        <end position="1134"/>
    </location>
</feature>
<dbReference type="CDD" id="cd17917">
    <property type="entry name" value="DEXHc_RHA-like"/>
    <property type="match status" value="1"/>
</dbReference>
<reference evidence="6" key="1">
    <citation type="submission" date="2022-07" db="EMBL/GenBank/DDBJ databases">
        <title>Phylogenomic reconstructions and comparative analyses of Kickxellomycotina fungi.</title>
        <authorList>
            <person name="Reynolds N.K."/>
            <person name="Stajich J.E."/>
            <person name="Barry K."/>
            <person name="Grigoriev I.V."/>
            <person name="Crous P."/>
            <person name="Smith M.E."/>
        </authorList>
    </citation>
    <scope>NUCLEOTIDE SEQUENCE</scope>
    <source>
        <strain evidence="6">NBRC 105413</strain>
    </source>
</reference>
<dbReference type="InterPro" id="IPR011545">
    <property type="entry name" value="DEAD/DEAH_box_helicase_dom"/>
</dbReference>
<dbReference type="Pfam" id="PF04408">
    <property type="entry name" value="WHD_HA2"/>
    <property type="match status" value="1"/>
</dbReference>
<dbReference type="GO" id="GO:0005524">
    <property type="term" value="F:ATP binding"/>
    <property type="evidence" value="ECO:0007669"/>
    <property type="project" value="UniProtKB-KW"/>
</dbReference>
<accession>A0A9W7XL74</accession>
<dbReference type="SUPFAM" id="SSF52540">
    <property type="entry name" value="P-loop containing nucleoside triphosphate hydrolases"/>
    <property type="match status" value="2"/>
</dbReference>
<dbReference type="InterPro" id="IPR027417">
    <property type="entry name" value="P-loop_NTPase"/>
</dbReference>
<dbReference type="Pfam" id="PF24899">
    <property type="entry name" value="UBA_DHX29"/>
    <property type="match status" value="1"/>
</dbReference>
<gene>
    <name evidence="6" type="ORF">LPJ64_003370</name>
</gene>
<dbReference type="Gene3D" id="1.20.120.1080">
    <property type="match status" value="1"/>
</dbReference>
<dbReference type="SMART" id="SM00487">
    <property type="entry name" value="DEXDc"/>
    <property type="match status" value="1"/>
</dbReference>
<keyword evidence="7" id="KW-1185">Reference proteome</keyword>
<dbReference type="SMART" id="SM00490">
    <property type="entry name" value="HELICc"/>
    <property type="match status" value="1"/>
</dbReference>
<protein>
    <recommendedName>
        <fullName evidence="8">P-loop containing nucleoside triphosphate hydrolase protein</fullName>
    </recommendedName>
</protein>
<dbReference type="PANTHER" id="PTHR18934:SF145">
    <property type="entry name" value="ATP-DEPENDENT RNA HELICASE DHX57-RELATED"/>
    <property type="match status" value="1"/>
</dbReference>
<evidence type="ECO:0000259" key="4">
    <source>
        <dbReference type="PROSITE" id="PS51192"/>
    </source>
</evidence>
<dbReference type="Pfam" id="PF00270">
    <property type="entry name" value="DEAD"/>
    <property type="match status" value="1"/>
</dbReference>
<dbReference type="InterPro" id="IPR001650">
    <property type="entry name" value="Helicase_C-like"/>
</dbReference>
<dbReference type="Proteomes" id="UP001145021">
    <property type="component" value="Unassembled WGS sequence"/>
</dbReference>
<keyword evidence="2" id="KW-0067">ATP-binding</keyword>
<dbReference type="PROSITE" id="PS51194">
    <property type="entry name" value="HELICASE_CTER"/>
    <property type="match status" value="1"/>
</dbReference>
<feature type="domain" description="Helicase ATP-binding" evidence="4">
    <location>
        <begin position="647"/>
        <end position="818"/>
    </location>
</feature>
<dbReference type="GO" id="GO:0003723">
    <property type="term" value="F:RNA binding"/>
    <property type="evidence" value="ECO:0007669"/>
    <property type="project" value="TreeGrafter"/>
</dbReference>
<dbReference type="EMBL" id="JANBOH010000130">
    <property type="protein sequence ID" value="KAJ1644989.1"/>
    <property type="molecule type" value="Genomic_DNA"/>
</dbReference>
<feature type="compositionally biased region" description="Acidic residues" evidence="3">
    <location>
        <begin position="351"/>
        <end position="363"/>
    </location>
</feature>
<comment type="caution">
    <text evidence="6">The sequence shown here is derived from an EMBL/GenBank/DDBJ whole genome shotgun (WGS) entry which is preliminary data.</text>
</comment>
<dbReference type="InterPro" id="IPR007502">
    <property type="entry name" value="Helicase-assoc_dom"/>
</dbReference>
<evidence type="ECO:0000256" key="3">
    <source>
        <dbReference type="SAM" id="MobiDB-lite"/>
    </source>
</evidence>
<evidence type="ECO:0008006" key="8">
    <source>
        <dbReference type="Google" id="ProtNLM"/>
    </source>
</evidence>
<feature type="region of interest" description="Disordered" evidence="3">
    <location>
        <begin position="174"/>
        <end position="194"/>
    </location>
</feature>
<dbReference type="InterPro" id="IPR014001">
    <property type="entry name" value="Helicase_ATP-bd"/>
</dbReference>
<keyword evidence="1" id="KW-0547">Nucleotide-binding</keyword>
<dbReference type="PROSITE" id="PS51192">
    <property type="entry name" value="HELICASE_ATP_BIND_1"/>
    <property type="match status" value="1"/>
</dbReference>
<dbReference type="Pfam" id="PF00271">
    <property type="entry name" value="Helicase_C"/>
    <property type="match status" value="1"/>
</dbReference>